<dbReference type="Pfam" id="PF24883">
    <property type="entry name" value="NPHP3_N"/>
    <property type="match status" value="1"/>
</dbReference>
<reference evidence="5 6" key="1">
    <citation type="submission" date="2014-04" db="EMBL/GenBank/DDBJ databases">
        <authorList>
            <consortium name="DOE Joint Genome Institute"/>
            <person name="Kuo A."/>
            <person name="Kohler A."/>
            <person name="Nagy L.G."/>
            <person name="Floudas D."/>
            <person name="Copeland A."/>
            <person name="Barry K.W."/>
            <person name="Cichocki N."/>
            <person name="Veneault-Fourrey C."/>
            <person name="LaButti K."/>
            <person name="Lindquist E.A."/>
            <person name="Lipzen A."/>
            <person name="Lundell T."/>
            <person name="Morin E."/>
            <person name="Murat C."/>
            <person name="Sun H."/>
            <person name="Tunlid A."/>
            <person name="Henrissat B."/>
            <person name="Grigoriev I.V."/>
            <person name="Hibbett D.S."/>
            <person name="Martin F."/>
            <person name="Nordberg H.P."/>
            <person name="Cantor M.N."/>
            <person name="Hua S.X."/>
        </authorList>
    </citation>
    <scope>NUCLEOTIDE SEQUENCE [LARGE SCALE GENOMIC DNA]</scope>
    <source>
        <strain evidence="5 6">Foug A</strain>
    </source>
</reference>
<protein>
    <recommendedName>
        <fullName evidence="4">NACHT domain-containing protein</fullName>
    </recommendedName>
</protein>
<feature type="repeat" description="WD" evidence="3">
    <location>
        <begin position="833"/>
        <end position="874"/>
    </location>
</feature>
<dbReference type="Pfam" id="PF23414">
    <property type="entry name" value="Beta-prop_EML_2"/>
    <property type="match status" value="1"/>
</dbReference>
<dbReference type="OrthoDB" id="163438at2759"/>
<sequence>MLYVKETILDSRKRCMDGTRKNVLNEIVSWINAPDVNTPRVFWLHGLAGQGKSTIIHTIAQWSENVGNLGTYFCFAGDRQIDRRHERIFTTIARDLADRDLSFGQALVDAVTKYPSLKTTRDVMQQWQNLLLEPISKVSDGAMRNVVIIIDGLDESGPNSSRMHILAALASKEAASLPPNFRILLASRPLSDIQLALDSCPHVKVLSLTGFSTESIEKELRFYISNQISKYSGIEPDEIEVMAKKSSGLYEVARLSCYYLNPHVPGMSAKERLVDMVELVHGKEEPLLDTMYSATLDAIIGPRPLPRQRFCSVMRQVIYTYEPLSMEAFTKMRRHFSQEADQYDSNIIISFMGIVLTGVKLRTTSVRPMNASFYEFLASASRSGRYFSGDPSVQADLALSSLCVLHDDLRFNICQLENSYILNSEIEDLRKTVEKHIPLHLAYTCKYWIKHLMTTKFTPSLVEKVRGILESEKVLFWLEVLSFHGGLDGAAVDLASLGRWLQVRYEDLAALARDCVKLIQNFGSAISLSTPHLYISALPLSPESSVLCKALRPKFSQLAKAAVGKSQGWPCAQVPLQGHDGTVTSVAFSPDGTKVVSGSTDMAVRIWDAESCVLIGSPLHGHSGYVQSVAFSPDGTRIVTGSSDTTLLVWDVEKGVQIGSAFQGHSKPVNSVAFSPDGTRIVSGSRDNTLRVWDAEKGVQIGSPLQGHTHYVQSVAFSPDGTRIVSGSYDMTVRVWDVERGGQIGKPFEGHTKQVQSVAFSPNGSRIVSGSSDSTVIIWDAEQGVQIVRSLEGHKNSVQSVSFSPDGTKIVSGSYDNTIVVWDAESMQIGRTLEGHTHWVQSIGFSPDGSKIVSGSSDKSVRVWEIESVNVSKPSLGHSDYIQSVAFSPDGARIATSSGDQTVRIWNAKSGKQIGSPLQGHSHWVQSTAFSPNGTRIVSGSSDKTLRVWDAVTGVQIGDAFYGHTGAVNSVVYSLNGKKIVSGSDDHTIRVWNAKGSHSGKPLAGHVAPVQSVAFSSDGKRIVSGSNDKTVRIWDRKKGAQIGSPLQGHTNTVQSAAFSPNGTRIVSGSWDKTVRIWDVKTAAQIGHALEGHTDMVLSTAFSPDGTKIVSGSSDKTVRIWDSVSGAQIGCALEGHGGWVKSVSFSPDGAEIASGSYDMTVRIWDAKGYVQFCNNYDTGHPICFSSVASYALQDGETLLDATFDDEEELHQNVRLHKDGWIRGSHGQLLLWIPAAMQQPFYDMWTKVVIPRGGVELDLSQMVHGEHWQDCFKPAE</sequence>
<dbReference type="InterPro" id="IPR036322">
    <property type="entry name" value="WD40_repeat_dom_sf"/>
</dbReference>
<feature type="repeat" description="WD" evidence="3">
    <location>
        <begin position="1003"/>
        <end position="1044"/>
    </location>
</feature>
<feature type="repeat" description="WD" evidence="3">
    <location>
        <begin position="918"/>
        <end position="950"/>
    </location>
</feature>
<dbReference type="InterPro" id="IPR056884">
    <property type="entry name" value="NPHP3-like_N"/>
</dbReference>
<dbReference type="InterPro" id="IPR020472">
    <property type="entry name" value="WD40_PAC1"/>
</dbReference>
<dbReference type="PROSITE" id="PS00678">
    <property type="entry name" value="WD_REPEATS_1"/>
    <property type="match status" value="9"/>
</dbReference>
<accession>A0A0C3DFN8</accession>
<evidence type="ECO:0000256" key="3">
    <source>
        <dbReference type="PROSITE-ProRule" id="PRU00221"/>
    </source>
</evidence>
<feature type="repeat" description="WD" evidence="3">
    <location>
        <begin position="748"/>
        <end position="789"/>
    </location>
</feature>
<dbReference type="GO" id="GO:1990234">
    <property type="term" value="C:transferase complex"/>
    <property type="evidence" value="ECO:0007669"/>
    <property type="project" value="UniProtKB-ARBA"/>
</dbReference>
<feature type="repeat" description="WD" evidence="3">
    <location>
        <begin position="1046"/>
        <end position="1087"/>
    </location>
</feature>
<evidence type="ECO:0000256" key="2">
    <source>
        <dbReference type="ARBA" id="ARBA00022737"/>
    </source>
</evidence>
<dbReference type="STRING" id="1036808.A0A0C3DFN8"/>
<dbReference type="PROSITE" id="PS50082">
    <property type="entry name" value="WD_REPEATS_2"/>
    <property type="match status" value="14"/>
</dbReference>
<organism evidence="5 6">
    <name type="scientific">Scleroderma citrinum Foug A</name>
    <dbReference type="NCBI Taxonomy" id="1036808"/>
    <lineage>
        <taxon>Eukaryota</taxon>
        <taxon>Fungi</taxon>
        <taxon>Dikarya</taxon>
        <taxon>Basidiomycota</taxon>
        <taxon>Agaricomycotina</taxon>
        <taxon>Agaricomycetes</taxon>
        <taxon>Agaricomycetidae</taxon>
        <taxon>Boletales</taxon>
        <taxon>Sclerodermatineae</taxon>
        <taxon>Sclerodermataceae</taxon>
        <taxon>Scleroderma</taxon>
    </lineage>
</organism>
<dbReference type="PRINTS" id="PR00320">
    <property type="entry name" value="GPROTEINBRPT"/>
</dbReference>
<feature type="repeat" description="WD" evidence="3">
    <location>
        <begin position="1132"/>
        <end position="1164"/>
    </location>
</feature>
<dbReference type="Gene3D" id="2.130.10.10">
    <property type="entry name" value="YVTN repeat-like/Quinoprotein amine dehydrogenase"/>
    <property type="match status" value="6"/>
</dbReference>
<dbReference type="InterPro" id="IPR027417">
    <property type="entry name" value="P-loop_NTPase"/>
</dbReference>
<gene>
    <name evidence="5" type="ORF">SCLCIDRAFT_125919</name>
</gene>
<dbReference type="PANTHER" id="PTHR22847:SF637">
    <property type="entry name" value="WD REPEAT DOMAIN 5B"/>
    <property type="match status" value="1"/>
</dbReference>
<evidence type="ECO:0000313" key="6">
    <source>
        <dbReference type="Proteomes" id="UP000053989"/>
    </source>
</evidence>
<feature type="repeat" description="WD" evidence="3">
    <location>
        <begin position="791"/>
        <end position="832"/>
    </location>
</feature>
<feature type="repeat" description="WD" evidence="3">
    <location>
        <begin position="619"/>
        <end position="660"/>
    </location>
</feature>
<keyword evidence="1 3" id="KW-0853">WD repeat</keyword>
<dbReference type="CDD" id="cd00200">
    <property type="entry name" value="WD40"/>
    <property type="match status" value="2"/>
</dbReference>
<feature type="repeat" description="WD" evidence="3">
    <location>
        <begin position="1089"/>
        <end position="1121"/>
    </location>
</feature>
<dbReference type="AlphaFoldDB" id="A0A0C3DFN8"/>
<evidence type="ECO:0000313" key="5">
    <source>
        <dbReference type="EMBL" id="KIM59530.1"/>
    </source>
</evidence>
<dbReference type="Gene3D" id="3.40.50.300">
    <property type="entry name" value="P-loop containing nucleotide triphosphate hydrolases"/>
    <property type="match status" value="1"/>
</dbReference>
<dbReference type="Proteomes" id="UP000053989">
    <property type="component" value="Unassembled WGS sequence"/>
</dbReference>
<dbReference type="InParanoid" id="A0A0C3DFN8"/>
<keyword evidence="2" id="KW-0677">Repeat</keyword>
<dbReference type="SUPFAM" id="SSF50978">
    <property type="entry name" value="WD40 repeat-like"/>
    <property type="match status" value="2"/>
</dbReference>
<feature type="domain" description="NACHT" evidence="4">
    <location>
        <begin position="40"/>
        <end position="189"/>
    </location>
</feature>
<evidence type="ECO:0000259" key="4">
    <source>
        <dbReference type="PROSITE" id="PS50837"/>
    </source>
</evidence>
<dbReference type="InterPro" id="IPR055442">
    <property type="entry name" value="Beta-prop_EML-like_2nd"/>
</dbReference>
<name>A0A0C3DFN8_9AGAM</name>
<dbReference type="PROSITE" id="PS50837">
    <property type="entry name" value="NACHT"/>
    <property type="match status" value="1"/>
</dbReference>
<keyword evidence="6" id="KW-1185">Reference proteome</keyword>
<evidence type="ECO:0000256" key="1">
    <source>
        <dbReference type="ARBA" id="ARBA00022574"/>
    </source>
</evidence>
<dbReference type="SMART" id="SM00320">
    <property type="entry name" value="WD40"/>
    <property type="match status" value="14"/>
</dbReference>
<dbReference type="SUPFAM" id="SSF52540">
    <property type="entry name" value="P-loop containing nucleoside triphosphate hydrolases"/>
    <property type="match status" value="1"/>
</dbReference>
<proteinExistence type="predicted"/>
<feature type="repeat" description="WD" evidence="3">
    <location>
        <begin position="662"/>
        <end position="703"/>
    </location>
</feature>
<dbReference type="HOGENOM" id="CLU_000288_6_3_1"/>
<dbReference type="InterPro" id="IPR015943">
    <property type="entry name" value="WD40/YVTN_repeat-like_dom_sf"/>
</dbReference>
<reference evidence="6" key="2">
    <citation type="submission" date="2015-01" db="EMBL/GenBank/DDBJ databases">
        <title>Evolutionary Origins and Diversification of the Mycorrhizal Mutualists.</title>
        <authorList>
            <consortium name="DOE Joint Genome Institute"/>
            <consortium name="Mycorrhizal Genomics Consortium"/>
            <person name="Kohler A."/>
            <person name="Kuo A."/>
            <person name="Nagy L.G."/>
            <person name="Floudas D."/>
            <person name="Copeland A."/>
            <person name="Barry K.W."/>
            <person name="Cichocki N."/>
            <person name="Veneault-Fourrey C."/>
            <person name="LaButti K."/>
            <person name="Lindquist E.A."/>
            <person name="Lipzen A."/>
            <person name="Lundell T."/>
            <person name="Morin E."/>
            <person name="Murat C."/>
            <person name="Riley R."/>
            <person name="Ohm R."/>
            <person name="Sun H."/>
            <person name="Tunlid A."/>
            <person name="Henrissat B."/>
            <person name="Grigoriev I.V."/>
            <person name="Hibbett D.S."/>
            <person name="Martin F."/>
        </authorList>
    </citation>
    <scope>NUCLEOTIDE SEQUENCE [LARGE SCALE GENOMIC DNA]</scope>
    <source>
        <strain evidence="6">Foug A</strain>
    </source>
</reference>
<dbReference type="Pfam" id="PF00400">
    <property type="entry name" value="WD40"/>
    <property type="match status" value="9"/>
</dbReference>
<feature type="repeat" description="WD" evidence="3">
    <location>
        <begin position="705"/>
        <end position="746"/>
    </location>
</feature>
<dbReference type="InterPro" id="IPR007111">
    <property type="entry name" value="NACHT_NTPase"/>
</dbReference>
<dbReference type="PANTHER" id="PTHR22847">
    <property type="entry name" value="WD40 REPEAT PROTEIN"/>
    <property type="match status" value="1"/>
</dbReference>
<feature type="repeat" description="WD" evidence="3">
    <location>
        <begin position="961"/>
        <end position="993"/>
    </location>
</feature>
<dbReference type="EMBL" id="KN822072">
    <property type="protein sequence ID" value="KIM59530.1"/>
    <property type="molecule type" value="Genomic_DNA"/>
</dbReference>
<dbReference type="PROSITE" id="PS50294">
    <property type="entry name" value="WD_REPEATS_REGION"/>
    <property type="match status" value="14"/>
</dbReference>
<feature type="repeat" description="WD" evidence="3">
    <location>
        <begin position="576"/>
        <end position="611"/>
    </location>
</feature>
<dbReference type="InterPro" id="IPR001680">
    <property type="entry name" value="WD40_rpt"/>
</dbReference>
<dbReference type="InterPro" id="IPR019775">
    <property type="entry name" value="WD40_repeat_CS"/>
</dbReference>
<feature type="repeat" description="WD" evidence="3">
    <location>
        <begin position="875"/>
        <end position="916"/>
    </location>
</feature>